<keyword evidence="1" id="KW-0175">Coiled coil</keyword>
<comment type="caution">
    <text evidence="4">The sequence shown here is derived from an EMBL/GenBank/DDBJ whole genome shotgun (WGS) entry which is preliminary data.</text>
</comment>
<gene>
    <name evidence="4" type="ORF">EJ08DRAFT_699289</name>
</gene>
<dbReference type="InterPro" id="IPR057678">
    <property type="entry name" value="DUF7918"/>
</dbReference>
<feature type="compositionally biased region" description="Polar residues" evidence="2">
    <location>
        <begin position="172"/>
        <end position="200"/>
    </location>
</feature>
<accession>A0A9P4NMY7</accession>
<feature type="compositionally biased region" description="Polar residues" evidence="2">
    <location>
        <begin position="638"/>
        <end position="664"/>
    </location>
</feature>
<feature type="compositionally biased region" description="Low complexity" evidence="2">
    <location>
        <begin position="122"/>
        <end position="135"/>
    </location>
</feature>
<dbReference type="Pfam" id="PF25534">
    <property type="entry name" value="DUF7918"/>
    <property type="match status" value="1"/>
</dbReference>
<dbReference type="EMBL" id="MU007056">
    <property type="protein sequence ID" value="KAF2428103.1"/>
    <property type="molecule type" value="Genomic_DNA"/>
</dbReference>
<keyword evidence="5" id="KW-1185">Reference proteome</keyword>
<evidence type="ECO:0000256" key="2">
    <source>
        <dbReference type="SAM" id="MobiDB-lite"/>
    </source>
</evidence>
<dbReference type="Proteomes" id="UP000800235">
    <property type="component" value="Unassembled WGS sequence"/>
</dbReference>
<evidence type="ECO:0000259" key="3">
    <source>
        <dbReference type="Pfam" id="PF25534"/>
    </source>
</evidence>
<protein>
    <recommendedName>
        <fullName evidence="3">DUF7918 domain-containing protein</fullName>
    </recommendedName>
</protein>
<sequence length="898" mass="96483">MFLRPRLKAYQLVSSVYAQNRGQPPPKSKAQAPQPKVQPPSQNRPPTDKAGNPWNSLPAPSRTQGSVPQGGWGATPAPSSSRSWGGSSANPTWGGNGPNTGWGQSTANAGWGSSSAKTSGWGTSSAKPGSSSASSGWGGSNANPTPKVGGNANNGNNGNSGNSGNNGNNGNRPSVITPQSPQQQGQITPRPSTASQPQHSSPRHSGGLILPQSASSANIITITTTINGGFRPNAEGQAITVYTTLTAQIPQDAPRPTRPQPDIIVPESPAYTFKVQVAAPEPVNRLESRVLVDMPENPCKNVAYKSRKMTTFETSMTSTVTKAPEGIPTGNTGHNGQIATMGATKVFQLPSDVEVRYYSTSNLVNSLDLIPFATSIVITGAPLIPSLAAFNKSLALEMIHPDGIKVLIRRRGDDKPYEEYLNPAKSPSDMVRYIAVNDGEQFEIFVKTTENFDFCSAPRIRIHTSIDGGVLNECRYRSLDKMRKEDYIKSEGSMLVDGVWVKSTLIFSTLKLDSDPYDEPKQVELIAKQLGCIQISIGRGKEIKLRKSYQWASMKEAKVTASKQLIKVAGISESIRPAQDARVVPNRTTRSRFEPLNGVNGRKLTFTFLYRTKMTLNVKGIAPFSPVTEASNDKALSDPNTNKLSLSNNVNDTSLGRQKSTGPTFRQPYKHLQMTTAIETQSSSTAIPPASATLSKEKLVVKLKTSNATKTTTKSGSVSSPVQTIPPHEIISGSRTAPATVFTRASLGSSAAERSAMPKIATTSDKTGPPIPAHPIKKVPVTNTTNLNAETSCPPKLSSPATKAPIPSTAAKSTKTAPPKRKIIEDEATDDDEIADPALMARMKKEIKQEEQNRNFIDLTAEENPSALQEGEIDEKEYELEMRLLEIDRKAAEARDCH</sequence>
<feature type="region of interest" description="Disordered" evidence="2">
    <location>
        <begin position="630"/>
        <end position="666"/>
    </location>
</feature>
<feature type="compositionally biased region" description="Polar residues" evidence="2">
    <location>
        <begin position="104"/>
        <end position="121"/>
    </location>
</feature>
<feature type="region of interest" description="Disordered" evidence="2">
    <location>
        <begin position="15"/>
        <end position="210"/>
    </location>
</feature>
<dbReference type="AlphaFoldDB" id="A0A9P4NMY7"/>
<feature type="compositionally biased region" description="Low complexity" evidence="2">
    <location>
        <begin position="79"/>
        <end position="93"/>
    </location>
</feature>
<feature type="region of interest" description="Disordered" evidence="2">
    <location>
        <begin position="711"/>
        <end position="730"/>
    </location>
</feature>
<feature type="compositionally biased region" description="Low complexity" evidence="2">
    <location>
        <begin position="149"/>
        <end position="171"/>
    </location>
</feature>
<feature type="domain" description="DUF7918" evidence="3">
    <location>
        <begin position="413"/>
        <end position="623"/>
    </location>
</feature>
<reference evidence="4" key="1">
    <citation type="journal article" date="2020" name="Stud. Mycol.">
        <title>101 Dothideomycetes genomes: a test case for predicting lifestyles and emergence of pathogens.</title>
        <authorList>
            <person name="Haridas S."/>
            <person name="Albert R."/>
            <person name="Binder M."/>
            <person name="Bloem J."/>
            <person name="Labutti K."/>
            <person name="Salamov A."/>
            <person name="Andreopoulos B."/>
            <person name="Baker S."/>
            <person name="Barry K."/>
            <person name="Bills G."/>
            <person name="Bluhm B."/>
            <person name="Cannon C."/>
            <person name="Castanera R."/>
            <person name="Culley D."/>
            <person name="Daum C."/>
            <person name="Ezra D."/>
            <person name="Gonzalez J."/>
            <person name="Henrissat B."/>
            <person name="Kuo A."/>
            <person name="Liang C."/>
            <person name="Lipzen A."/>
            <person name="Lutzoni F."/>
            <person name="Magnuson J."/>
            <person name="Mondo S."/>
            <person name="Nolan M."/>
            <person name="Ohm R."/>
            <person name="Pangilinan J."/>
            <person name="Park H.-J."/>
            <person name="Ramirez L."/>
            <person name="Alfaro M."/>
            <person name="Sun H."/>
            <person name="Tritt A."/>
            <person name="Yoshinaga Y."/>
            <person name="Zwiers L.-H."/>
            <person name="Turgeon B."/>
            <person name="Goodwin S."/>
            <person name="Spatafora J."/>
            <person name="Crous P."/>
            <person name="Grigoriev I."/>
        </authorList>
    </citation>
    <scope>NUCLEOTIDE SEQUENCE</scope>
    <source>
        <strain evidence="4">CBS 130266</strain>
    </source>
</reference>
<feature type="compositionally biased region" description="Low complexity" evidence="2">
    <location>
        <begin position="28"/>
        <end position="41"/>
    </location>
</feature>
<evidence type="ECO:0000256" key="1">
    <source>
        <dbReference type="SAM" id="Coils"/>
    </source>
</evidence>
<name>A0A9P4NMY7_9PEZI</name>
<feature type="compositionally biased region" description="Low complexity" evidence="2">
    <location>
        <begin position="711"/>
        <end position="720"/>
    </location>
</feature>
<proteinExistence type="predicted"/>
<evidence type="ECO:0000313" key="5">
    <source>
        <dbReference type="Proteomes" id="UP000800235"/>
    </source>
</evidence>
<organism evidence="4 5">
    <name type="scientific">Tothia fuscella</name>
    <dbReference type="NCBI Taxonomy" id="1048955"/>
    <lineage>
        <taxon>Eukaryota</taxon>
        <taxon>Fungi</taxon>
        <taxon>Dikarya</taxon>
        <taxon>Ascomycota</taxon>
        <taxon>Pezizomycotina</taxon>
        <taxon>Dothideomycetes</taxon>
        <taxon>Pleosporomycetidae</taxon>
        <taxon>Venturiales</taxon>
        <taxon>Cylindrosympodiaceae</taxon>
        <taxon>Tothia</taxon>
    </lineage>
</organism>
<evidence type="ECO:0000313" key="4">
    <source>
        <dbReference type="EMBL" id="KAF2428103.1"/>
    </source>
</evidence>
<feature type="coiled-coil region" evidence="1">
    <location>
        <begin position="840"/>
        <end position="895"/>
    </location>
</feature>
<feature type="region of interest" description="Disordered" evidence="2">
    <location>
        <begin position="791"/>
        <end position="819"/>
    </location>
</feature>